<keyword evidence="1" id="KW-1133">Transmembrane helix</keyword>
<dbReference type="EMBL" id="MGGE01000058">
    <property type="protein sequence ID" value="OGM19912.1"/>
    <property type="molecule type" value="Genomic_DNA"/>
</dbReference>
<proteinExistence type="predicted"/>
<sequence>MNKNSKGIAHLSILIVLALVVVGGIGYYAYKNGQIKIPSQNSANVTSPTPTGTNVDITNWKIYSDDRFGFEFSYPSKFTYQNNGNLLPPSSRGTVIGFLNNTEEQLNEFMIVAVQTDVSLNEYIESRKICTDSTFTPSCRPTVPGSILNSLQIVTNEGQYSRVFTFVKHSDLLFEFSHQSGKVDEQFLIEYNQILSTIKFTTPKSPILDWSKFSNINTWAHFNTDFKTIPKRNFSFAYPRIFTVENQDSGSVTLHTDYYTYVSMEQIPSINSFPGNSLDQKLHILYQNSNYSPLESNNFTEIINRGNLTAYRIEVEREANCSLVDVFDSPRWNCYVVSLGDKGVAIAELKPVPESVMIELIRTIRFK</sequence>
<feature type="transmembrane region" description="Helical" evidence="1">
    <location>
        <begin position="7"/>
        <end position="30"/>
    </location>
</feature>
<protein>
    <submittedName>
        <fullName evidence="2">Uncharacterized protein</fullName>
    </submittedName>
</protein>
<organism evidence="2 3">
    <name type="scientific">Candidatus Woesebacteria bacterium RIFCSPHIGHO2_01_FULL_38_9</name>
    <dbReference type="NCBI Taxonomy" id="1802492"/>
    <lineage>
        <taxon>Bacteria</taxon>
        <taxon>Candidatus Woeseibacteriota</taxon>
    </lineage>
</organism>
<evidence type="ECO:0000313" key="3">
    <source>
        <dbReference type="Proteomes" id="UP000178419"/>
    </source>
</evidence>
<reference evidence="2 3" key="1">
    <citation type="journal article" date="2016" name="Nat. Commun.">
        <title>Thousands of microbial genomes shed light on interconnected biogeochemical processes in an aquifer system.</title>
        <authorList>
            <person name="Anantharaman K."/>
            <person name="Brown C.T."/>
            <person name="Hug L.A."/>
            <person name="Sharon I."/>
            <person name="Castelle C.J."/>
            <person name="Probst A.J."/>
            <person name="Thomas B.C."/>
            <person name="Singh A."/>
            <person name="Wilkins M.J."/>
            <person name="Karaoz U."/>
            <person name="Brodie E.L."/>
            <person name="Williams K.H."/>
            <person name="Hubbard S.S."/>
            <person name="Banfield J.F."/>
        </authorList>
    </citation>
    <scope>NUCLEOTIDE SEQUENCE [LARGE SCALE GENOMIC DNA]</scope>
</reference>
<name>A0A1F7XY16_9BACT</name>
<evidence type="ECO:0000313" key="2">
    <source>
        <dbReference type="EMBL" id="OGM19912.1"/>
    </source>
</evidence>
<comment type="caution">
    <text evidence="2">The sequence shown here is derived from an EMBL/GenBank/DDBJ whole genome shotgun (WGS) entry which is preliminary data.</text>
</comment>
<accession>A0A1F7XY16</accession>
<dbReference type="Proteomes" id="UP000178419">
    <property type="component" value="Unassembled WGS sequence"/>
</dbReference>
<dbReference type="AlphaFoldDB" id="A0A1F7XY16"/>
<evidence type="ECO:0000256" key="1">
    <source>
        <dbReference type="SAM" id="Phobius"/>
    </source>
</evidence>
<keyword evidence="1" id="KW-0472">Membrane</keyword>
<keyword evidence="1" id="KW-0812">Transmembrane</keyword>
<gene>
    <name evidence="2" type="ORF">A2714_04210</name>
</gene>